<keyword evidence="2" id="KW-1003">Cell membrane</keyword>
<dbReference type="PANTHER" id="PTHR34296">
    <property type="entry name" value="TRANSCRIPTIONAL ACTIVATOR PROTEIN MED"/>
    <property type="match status" value="1"/>
</dbReference>
<comment type="subcellular location">
    <subcellularLocation>
        <location evidence="1">Cell membrane</location>
    </subcellularLocation>
</comment>
<keyword evidence="9" id="KW-1185">Reference proteome</keyword>
<dbReference type="Pfam" id="PF02608">
    <property type="entry name" value="Bmp"/>
    <property type="match status" value="1"/>
</dbReference>
<evidence type="ECO:0000259" key="7">
    <source>
        <dbReference type="Pfam" id="PF02608"/>
    </source>
</evidence>
<evidence type="ECO:0000313" key="9">
    <source>
        <dbReference type="Proteomes" id="UP001500956"/>
    </source>
</evidence>
<dbReference type="Proteomes" id="UP001500956">
    <property type="component" value="Unassembled WGS sequence"/>
</dbReference>
<dbReference type="PROSITE" id="PS51257">
    <property type="entry name" value="PROKAR_LIPOPROTEIN"/>
    <property type="match status" value="1"/>
</dbReference>
<keyword evidence="3 6" id="KW-0732">Signal</keyword>
<comment type="caution">
    <text evidence="8">The sequence shown here is derived from an EMBL/GenBank/DDBJ whole genome shotgun (WGS) entry which is preliminary data.</text>
</comment>
<keyword evidence="5" id="KW-0449">Lipoprotein</keyword>
<keyword evidence="4" id="KW-0472">Membrane</keyword>
<feature type="domain" description="ABC transporter substrate-binding protein PnrA-like" evidence="7">
    <location>
        <begin position="59"/>
        <end position="318"/>
    </location>
</feature>
<proteinExistence type="predicted"/>
<sequence length="352" mass="36122">MRTIRPTALARPHRTARRTAAVGALLVGGLALTACGTADAETDAGSDATTEASEAEALAVGVFLPGSTSDTGFMESAYLGYQRVEAELGDQVDMSFVEEVASADYEQTLVRFASTSDLVISVGGQTDADLRKVAPQFPDVTFVEIGGPADAEPLDNLAYYDPQQAEAEYLSGAVAALSSESGKVGFIGGVELPAIVNASVAFANGAEAAVPGTEVVTPQYLGDFNDPAKAKQAAAANYGVGVDVIGQIVNLGKQGIEQAAQDADAAMIGGPIPGECAADSPYVGYVRTDIGTEVEYAVQSVLDGTWEAAQVPFGLTTDRDGTEFVLCTDDADTVAALEEITASVADGEVAPY</sequence>
<protein>
    <submittedName>
        <fullName evidence="8">BMP family ABC transporter substrate-binding protein</fullName>
    </submittedName>
</protein>
<dbReference type="InterPro" id="IPR003760">
    <property type="entry name" value="PnrA-like"/>
</dbReference>
<evidence type="ECO:0000256" key="6">
    <source>
        <dbReference type="SAM" id="SignalP"/>
    </source>
</evidence>
<evidence type="ECO:0000256" key="4">
    <source>
        <dbReference type="ARBA" id="ARBA00023136"/>
    </source>
</evidence>
<evidence type="ECO:0000256" key="1">
    <source>
        <dbReference type="ARBA" id="ARBA00004236"/>
    </source>
</evidence>
<dbReference type="EMBL" id="BAABID010000007">
    <property type="protein sequence ID" value="GAA4724805.1"/>
    <property type="molecule type" value="Genomic_DNA"/>
</dbReference>
<evidence type="ECO:0000313" key="8">
    <source>
        <dbReference type="EMBL" id="GAA4724805.1"/>
    </source>
</evidence>
<dbReference type="RefSeq" id="WP_172153322.1">
    <property type="nucleotide sequence ID" value="NZ_BAABID010000007.1"/>
</dbReference>
<organism evidence="8 9">
    <name type="scientific">Isoptericola chiayiensis</name>
    <dbReference type="NCBI Taxonomy" id="579446"/>
    <lineage>
        <taxon>Bacteria</taxon>
        <taxon>Bacillati</taxon>
        <taxon>Actinomycetota</taxon>
        <taxon>Actinomycetes</taxon>
        <taxon>Micrococcales</taxon>
        <taxon>Promicromonosporaceae</taxon>
        <taxon>Isoptericola</taxon>
    </lineage>
</organism>
<dbReference type="Gene3D" id="3.40.50.2300">
    <property type="match status" value="2"/>
</dbReference>
<evidence type="ECO:0000256" key="3">
    <source>
        <dbReference type="ARBA" id="ARBA00022729"/>
    </source>
</evidence>
<gene>
    <name evidence="8" type="ORF">GCM10023216_13660</name>
</gene>
<feature type="chain" id="PRO_5045321940" evidence="6">
    <location>
        <begin position="41"/>
        <end position="352"/>
    </location>
</feature>
<evidence type="ECO:0000256" key="5">
    <source>
        <dbReference type="ARBA" id="ARBA00023288"/>
    </source>
</evidence>
<feature type="signal peptide" evidence="6">
    <location>
        <begin position="1"/>
        <end position="40"/>
    </location>
</feature>
<accession>A0ABP8YC35</accession>
<reference evidence="9" key="1">
    <citation type="journal article" date="2019" name="Int. J. Syst. Evol. Microbiol.">
        <title>The Global Catalogue of Microorganisms (GCM) 10K type strain sequencing project: providing services to taxonomists for standard genome sequencing and annotation.</title>
        <authorList>
            <consortium name="The Broad Institute Genomics Platform"/>
            <consortium name="The Broad Institute Genome Sequencing Center for Infectious Disease"/>
            <person name="Wu L."/>
            <person name="Ma J."/>
        </authorList>
    </citation>
    <scope>NUCLEOTIDE SEQUENCE [LARGE SCALE GENOMIC DNA]</scope>
    <source>
        <strain evidence="9">JCM 18063</strain>
    </source>
</reference>
<dbReference type="InterPro" id="IPR050957">
    <property type="entry name" value="BMP_lipoprotein"/>
</dbReference>
<name>A0ABP8YC35_9MICO</name>
<dbReference type="PANTHER" id="PTHR34296:SF2">
    <property type="entry name" value="ABC TRANSPORTER GUANOSINE-BINDING PROTEIN NUPN"/>
    <property type="match status" value="1"/>
</dbReference>
<evidence type="ECO:0000256" key="2">
    <source>
        <dbReference type="ARBA" id="ARBA00022475"/>
    </source>
</evidence>